<comment type="similarity">
    <text evidence="6">Belongs to the ABC-4 integral membrane protein family.</text>
</comment>
<organism evidence="9 10">
    <name type="scientific">Blautia argi</name>
    <dbReference type="NCBI Taxonomy" id="1912897"/>
    <lineage>
        <taxon>Bacteria</taxon>
        <taxon>Bacillati</taxon>
        <taxon>Bacillota</taxon>
        <taxon>Clostridia</taxon>
        <taxon>Lachnospirales</taxon>
        <taxon>Lachnospiraceae</taxon>
        <taxon>Blautia</taxon>
    </lineage>
</organism>
<feature type="transmembrane region" description="Helical" evidence="7">
    <location>
        <begin position="355"/>
        <end position="376"/>
    </location>
</feature>
<comment type="subcellular location">
    <subcellularLocation>
        <location evidence="1">Cell membrane</location>
        <topology evidence="1">Multi-pass membrane protein</topology>
    </subcellularLocation>
</comment>
<feature type="transmembrane region" description="Helical" evidence="7">
    <location>
        <begin position="767"/>
        <end position="795"/>
    </location>
</feature>
<evidence type="ECO:0000256" key="7">
    <source>
        <dbReference type="SAM" id="Phobius"/>
    </source>
</evidence>
<dbReference type="InterPro" id="IPR003838">
    <property type="entry name" value="ABC3_permease_C"/>
</dbReference>
<evidence type="ECO:0000256" key="5">
    <source>
        <dbReference type="ARBA" id="ARBA00023136"/>
    </source>
</evidence>
<feature type="transmembrane region" description="Helical" evidence="7">
    <location>
        <begin position="429"/>
        <end position="447"/>
    </location>
</feature>
<feature type="transmembrane region" description="Helical" evidence="7">
    <location>
        <begin position="723"/>
        <end position="746"/>
    </location>
</feature>
<feature type="domain" description="ABC3 transporter permease C-terminal" evidence="8">
    <location>
        <begin position="723"/>
        <end position="835"/>
    </location>
</feature>
<gene>
    <name evidence="9" type="ORF">DQQ01_06790</name>
</gene>
<dbReference type="EMBL" id="CP030280">
    <property type="protein sequence ID" value="AWY99421.1"/>
    <property type="molecule type" value="Genomic_DNA"/>
</dbReference>
<keyword evidence="3 7" id="KW-0812">Transmembrane</keyword>
<dbReference type="KEGG" id="blau:DQQ01_06790"/>
<sequence length="847" mass="94507">MMKKNSLMKTLTNRVFRQNKGRNFVAVFAILLTTLMFTTLFVLAQSISENMVVMNFRQSGYDAQASFKQITEEEVKKIKNHEEVKEVGESLVLGLAENEKLAGRQVEIRWADELYASHSFAAPVTGHMPEKENEVAVGVEVLDRLGIPHKLGEKVTLQWRKDLQSFEVTESTFTLCGFWDDNMSSYASYAWVSKEFAQEMIKGVENPKDQILGTRMAQVHLKSTKNIEDTMNRILGDTGLENLEYGVNLAYSPEMGVQAVQESLPMYASMLLVFVAGYLIIYNIFQISVSADIQFYGKLKTLGTTKKQIKKLIYGQANRLCLIGIPLGLLLGWLLGKKLVPALISWAEGTAVVSVNPLIFLGSAVFAWLTVMISCLRPARIAGKISPVEALRYCDAETRTKKKKKKRPQTVTVAQMAWANLWRNKKRTVTVLLSLTLALVLLSAFYAKNAAFDMNIYLEELAIADFQFDDADSEERVNGYDPLESTVDEALLEKLRKLPGKTGEGRAYSREISMTLSDNAVKNMKNYYTAEVLQEWASYDKAGAEGCEQAMETKEVRAEIWGIEGIPLESQTKESYLLNGTFDKDKFATGKYILAEGPGTEEKGVTMPTYSVGEKVEIQGETFEVMAVTAPLVSVTEGASEKGNKNGYSMKFLLPADVFSGLWPDSTVRKFYVNVDTEKVLEAEEQVQAYLRETGNSSNLTSKNTIAQQYEKETRSSAVMGNAISIIIAIVGILNFINSMVTSVVSRRKEFAMIQSVGMGKKQLRKMLVLEGLYYAGLTLTASYLFSSLVVGIVIRGMTQGGMTSFHFTLFPLVICTPLLVAFAVAVPYFCFRNLEKQSLVERLRNE</sequence>
<evidence type="ECO:0000256" key="2">
    <source>
        <dbReference type="ARBA" id="ARBA00022475"/>
    </source>
</evidence>
<protein>
    <submittedName>
        <fullName evidence="9">ABC transporter permease</fullName>
    </submittedName>
</protein>
<feature type="domain" description="ABC3 transporter permease C-terminal" evidence="8">
    <location>
        <begin position="270"/>
        <end position="387"/>
    </location>
</feature>
<feature type="transmembrane region" description="Helical" evidence="7">
    <location>
        <begin position="264"/>
        <end position="285"/>
    </location>
</feature>
<evidence type="ECO:0000256" key="6">
    <source>
        <dbReference type="ARBA" id="ARBA00038076"/>
    </source>
</evidence>
<dbReference type="GO" id="GO:0005886">
    <property type="term" value="C:plasma membrane"/>
    <property type="evidence" value="ECO:0007669"/>
    <property type="project" value="UniProtKB-SubCell"/>
</dbReference>
<feature type="transmembrane region" description="Helical" evidence="7">
    <location>
        <begin position="807"/>
        <end position="832"/>
    </location>
</feature>
<keyword evidence="4 7" id="KW-1133">Transmembrane helix</keyword>
<evidence type="ECO:0000256" key="3">
    <source>
        <dbReference type="ARBA" id="ARBA00022692"/>
    </source>
</evidence>
<evidence type="ECO:0000256" key="1">
    <source>
        <dbReference type="ARBA" id="ARBA00004651"/>
    </source>
</evidence>
<evidence type="ECO:0000259" key="8">
    <source>
        <dbReference type="Pfam" id="PF02687"/>
    </source>
</evidence>
<keyword evidence="5 7" id="KW-0472">Membrane</keyword>
<dbReference type="Pfam" id="PF02687">
    <property type="entry name" value="FtsX"/>
    <property type="match status" value="2"/>
</dbReference>
<evidence type="ECO:0000256" key="4">
    <source>
        <dbReference type="ARBA" id="ARBA00022989"/>
    </source>
</evidence>
<evidence type="ECO:0000313" key="10">
    <source>
        <dbReference type="Proteomes" id="UP000250003"/>
    </source>
</evidence>
<dbReference type="GO" id="GO:0022857">
    <property type="term" value="F:transmembrane transporter activity"/>
    <property type="evidence" value="ECO:0007669"/>
    <property type="project" value="TreeGrafter"/>
</dbReference>
<reference evidence="10" key="1">
    <citation type="submission" date="2018-06" db="EMBL/GenBank/DDBJ databases">
        <title>Description of Blautia argi sp. nov., a new anaerobic isolated from dog feces.</title>
        <authorList>
            <person name="Chang Y.-H."/>
            <person name="Paek J."/>
            <person name="Shin Y."/>
        </authorList>
    </citation>
    <scope>NUCLEOTIDE SEQUENCE [LARGE SCALE GENOMIC DNA]</scope>
    <source>
        <strain evidence="10">KCTC 15426</strain>
    </source>
</reference>
<keyword evidence="10" id="KW-1185">Reference proteome</keyword>
<dbReference type="PANTHER" id="PTHR30572">
    <property type="entry name" value="MEMBRANE COMPONENT OF TRANSPORTER-RELATED"/>
    <property type="match status" value="1"/>
</dbReference>
<feature type="transmembrane region" description="Helical" evidence="7">
    <location>
        <begin position="317"/>
        <end position="335"/>
    </location>
</feature>
<proteinExistence type="inferred from homology"/>
<dbReference type="InterPro" id="IPR050250">
    <property type="entry name" value="Macrolide_Exporter_MacB"/>
</dbReference>
<dbReference type="Proteomes" id="UP000250003">
    <property type="component" value="Chromosome"/>
</dbReference>
<accession>A0A2Z4UEG9</accession>
<keyword evidence="2" id="KW-1003">Cell membrane</keyword>
<dbReference type="AlphaFoldDB" id="A0A2Z4UEG9"/>
<dbReference type="OrthoDB" id="1694171at2"/>
<name>A0A2Z4UEG9_9FIRM</name>
<dbReference type="PANTHER" id="PTHR30572:SF4">
    <property type="entry name" value="ABC TRANSPORTER PERMEASE YTRF"/>
    <property type="match status" value="1"/>
</dbReference>
<evidence type="ECO:0000313" key="9">
    <source>
        <dbReference type="EMBL" id="AWY99421.1"/>
    </source>
</evidence>